<dbReference type="AlphaFoldDB" id="A0AAV2FFJ2"/>
<dbReference type="EMBL" id="OZ034819">
    <property type="protein sequence ID" value="CAL1396707.1"/>
    <property type="molecule type" value="Genomic_DNA"/>
</dbReference>
<name>A0AAV2FFJ2_9ROSI</name>
<accession>A0AAV2FFJ2</accession>
<protein>
    <submittedName>
        <fullName evidence="1">Uncharacterized protein</fullName>
    </submittedName>
</protein>
<gene>
    <name evidence="1" type="ORF">LTRI10_LOCUS37059</name>
</gene>
<keyword evidence="2" id="KW-1185">Reference proteome</keyword>
<organism evidence="1 2">
    <name type="scientific">Linum trigynum</name>
    <dbReference type="NCBI Taxonomy" id="586398"/>
    <lineage>
        <taxon>Eukaryota</taxon>
        <taxon>Viridiplantae</taxon>
        <taxon>Streptophyta</taxon>
        <taxon>Embryophyta</taxon>
        <taxon>Tracheophyta</taxon>
        <taxon>Spermatophyta</taxon>
        <taxon>Magnoliopsida</taxon>
        <taxon>eudicotyledons</taxon>
        <taxon>Gunneridae</taxon>
        <taxon>Pentapetalae</taxon>
        <taxon>rosids</taxon>
        <taxon>fabids</taxon>
        <taxon>Malpighiales</taxon>
        <taxon>Linaceae</taxon>
        <taxon>Linum</taxon>
    </lineage>
</organism>
<proteinExistence type="predicted"/>
<evidence type="ECO:0000313" key="2">
    <source>
        <dbReference type="Proteomes" id="UP001497516"/>
    </source>
</evidence>
<dbReference type="Proteomes" id="UP001497516">
    <property type="component" value="Chromosome 6"/>
</dbReference>
<evidence type="ECO:0000313" key="1">
    <source>
        <dbReference type="EMBL" id="CAL1396707.1"/>
    </source>
</evidence>
<reference evidence="1 2" key="1">
    <citation type="submission" date="2024-04" db="EMBL/GenBank/DDBJ databases">
        <authorList>
            <person name="Fracassetti M."/>
        </authorList>
    </citation>
    <scope>NUCLEOTIDE SEQUENCE [LARGE SCALE GENOMIC DNA]</scope>
</reference>
<sequence>MNSGKIRPNFCPNRLLLDFVVGGDFPKAESVIHRLQNPRKMAFPINRPKSVMVPLWNLAKFAPDIFRPNRCLIDLFVPKE</sequence>